<evidence type="ECO:0000313" key="3">
    <source>
        <dbReference type="Proteomes" id="UP001163064"/>
    </source>
</evidence>
<evidence type="ECO:0000256" key="1">
    <source>
        <dbReference type="SAM" id="MobiDB-lite"/>
    </source>
</evidence>
<keyword evidence="3" id="KW-1185">Reference proteome</keyword>
<proteinExistence type="predicted"/>
<accession>A0ABT3TWZ4</accession>
<dbReference type="Proteomes" id="UP001163064">
    <property type="component" value="Unassembled WGS sequence"/>
</dbReference>
<evidence type="ECO:0000313" key="2">
    <source>
        <dbReference type="EMBL" id="MCX3061544.1"/>
    </source>
</evidence>
<name>A0ABT3TWZ4_9ACTN</name>
<comment type="caution">
    <text evidence="2">The sequence shown here is derived from an EMBL/GenBank/DDBJ whole genome shotgun (WGS) entry which is preliminary data.</text>
</comment>
<protein>
    <submittedName>
        <fullName evidence="2">Uncharacterized protein</fullName>
    </submittedName>
</protein>
<reference evidence="2" key="1">
    <citation type="submission" date="2022-10" db="EMBL/GenBank/DDBJ databases">
        <title>Streptomyces beihaiensis sp. nov., a chitin degrading actinobacterium, isolated from shrimp pond soil.</title>
        <authorList>
            <person name="Xie J."/>
            <person name="Shen N."/>
        </authorList>
    </citation>
    <scope>NUCLEOTIDE SEQUENCE</scope>
    <source>
        <strain evidence="2">GXMU-J5</strain>
    </source>
</reference>
<sequence length="306" mass="33856">MSSDAHDRVRPGDLPAMAFTILSEAFFDDRGRSVPFQLRDKRNTQDDPFDEYVADLLHEQLPTGAIVLRADKPLVSPDAVIARPEEYELLRQGGVDYDPGAIFGLEVKKVDLGRNGKPARSTGLDYNSTPPCATVRVYAEDGNEIRIPGFYLFVALQGNEEGGMVQVHSMALVAGAALNKDVDLYDRITGTRTKQIGLGTYGDGANRVRPMLLFSNPLGWEWMLGTATLISERNDLADDPSLAHVRDMTRTVSPGVSELFHCYRLAKLSPPVEETAHNPFPQPSKRKEETAQRGRFEIDLRTLTLG</sequence>
<dbReference type="RefSeq" id="WP_266600988.1">
    <property type="nucleotide sequence ID" value="NZ_JAPHNL010000222.1"/>
</dbReference>
<organism evidence="2 3">
    <name type="scientific">Streptomyces beihaiensis</name>
    <dbReference type="NCBI Taxonomy" id="2984495"/>
    <lineage>
        <taxon>Bacteria</taxon>
        <taxon>Bacillati</taxon>
        <taxon>Actinomycetota</taxon>
        <taxon>Actinomycetes</taxon>
        <taxon>Kitasatosporales</taxon>
        <taxon>Streptomycetaceae</taxon>
        <taxon>Streptomyces</taxon>
    </lineage>
</organism>
<gene>
    <name evidence="2" type="ORF">OFY01_17605</name>
</gene>
<feature type="region of interest" description="Disordered" evidence="1">
    <location>
        <begin position="273"/>
        <end position="293"/>
    </location>
</feature>
<dbReference type="EMBL" id="JAPHNL010000222">
    <property type="protein sequence ID" value="MCX3061544.1"/>
    <property type="molecule type" value="Genomic_DNA"/>
</dbReference>